<dbReference type="OrthoDB" id="285761at2"/>
<sequence length="161" mass="18978">MPPTDDSTPIRHSEAFPVKPPVSWVIIPRWPEDGDHWIHPDDRSKVEGLIPSDFIFRRELTEDDWYLLSYGDVHLKTRPIMVDEVPEPKFKMGEIVELAHQLEVDKIAVGTIYAIRYSDYHHEPQYYLIRGDLKSQNAYLAKDLRPYEPPKEFHAMHEFEP</sequence>
<dbReference type="Pfam" id="PF22283">
    <property type="entry name" value="DUF6960"/>
    <property type="match status" value="1"/>
</dbReference>
<protein>
    <submittedName>
        <fullName evidence="1">Uncharacterized protein</fullName>
    </submittedName>
</protein>
<proteinExistence type="predicted"/>
<evidence type="ECO:0000313" key="1">
    <source>
        <dbReference type="EMBL" id="PQO31731.1"/>
    </source>
</evidence>
<dbReference type="InterPro" id="IPR053804">
    <property type="entry name" value="DUF6960"/>
</dbReference>
<accession>A0A2S8FHV5</accession>
<reference evidence="1 2" key="1">
    <citation type="submission" date="2018-02" db="EMBL/GenBank/DDBJ databases">
        <title>Comparative genomes isolates from brazilian mangrove.</title>
        <authorList>
            <person name="Araujo J.E."/>
            <person name="Taketani R.G."/>
            <person name="Silva M.C.P."/>
            <person name="Loureco M.V."/>
            <person name="Andreote F.D."/>
        </authorList>
    </citation>
    <scope>NUCLEOTIDE SEQUENCE [LARGE SCALE GENOMIC DNA]</scope>
    <source>
        <strain evidence="1 2">NAP PRIS-MGV</strain>
    </source>
</reference>
<dbReference type="EMBL" id="PUIB01000019">
    <property type="protein sequence ID" value="PQO31731.1"/>
    <property type="molecule type" value="Genomic_DNA"/>
</dbReference>
<evidence type="ECO:0000313" key="2">
    <source>
        <dbReference type="Proteomes" id="UP000239388"/>
    </source>
</evidence>
<dbReference type="AlphaFoldDB" id="A0A2S8FHV5"/>
<name>A0A2S8FHV5_9BACT</name>
<gene>
    <name evidence="1" type="ORF">C5Y98_20175</name>
</gene>
<comment type="caution">
    <text evidence="1">The sequence shown here is derived from an EMBL/GenBank/DDBJ whole genome shotgun (WGS) entry which is preliminary data.</text>
</comment>
<dbReference type="RefSeq" id="WP_105356896.1">
    <property type="nucleotide sequence ID" value="NZ_PUIB01000019.1"/>
</dbReference>
<organism evidence="1 2">
    <name type="scientific">Blastopirellula marina</name>
    <dbReference type="NCBI Taxonomy" id="124"/>
    <lineage>
        <taxon>Bacteria</taxon>
        <taxon>Pseudomonadati</taxon>
        <taxon>Planctomycetota</taxon>
        <taxon>Planctomycetia</taxon>
        <taxon>Pirellulales</taxon>
        <taxon>Pirellulaceae</taxon>
        <taxon>Blastopirellula</taxon>
    </lineage>
</organism>
<dbReference type="Proteomes" id="UP000239388">
    <property type="component" value="Unassembled WGS sequence"/>
</dbReference>